<dbReference type="PANTHER" id="PTHR41251:SF1">
    <property type="entry name" value="NON-HOMOLOGOUS END JOINING PROTEIN KU"/>
    <property type="match status" value="1"/>
</dbReference>
<evidence type="ECO:0000256" key="2">
    <source>
        <dbReference type="ARBA" id="ARBA00023172"/>
    </source>
</evidence>
<feature type="region of interest" description="Disordered" evidence="3">
    <location>
        <begin position="144"/>
        <end position="193"/>
    </location>
</feature>
<reference evidence="6" key="1">
    <citation type="journal article" date="2019" name="Int. J. Syst. Evol. Microbiol.">
        <title>The Global Catalogue of Microorganisms (GCM) 10K type strain sequencing project: providing services to taxonomists for standard genome sequencing and annotation.</title>
        <authorList>
            <consortium name="The Broad Institute Genomics Platform"/>
            <consortium name="The Broad Institute Genome Sequencing Center for Infectious Disease"/>
            <person name="Wu L."/>
            <person name="Ma J."/>
        </authorList>
    </citation>
    <scope>NUCLEOTIDE SEQUENCE [LARGE SCALE GENOMIC DNA]</scope>
    <source>
        <strain evidence="6">DT43</strain>
    </source>
</reference>
<sequence>MQPAQPVAAKPYKLLVKALGRSAKVAIAKYAWSGRERLGLLRVKDPGVIVLHAMRWPDEIRDPAELVPPPVELTEDEIESALALVESMARDDLEGEDFRDTYSDALAEIIQAKREDKPLPKAPEPEAQGGKVFDLMAALNESVAKAKASRGEEPADVQELPKKETGAKKTTAKKQSAKNTGRTEDRCEEDVGATSAERLGRTCRGSGLRVDHQEAVLVVGAGAAAAAGQPLLVGVVGDGTLVGFHEEHTVVAR</sequence>
<evidence type="ECO:0000313" key="5">
    <source>
        <dbReference type="EMBL" id="MFC4469181.1"/>
    </source>
</evidence>
<proteinExistence type="predicted"/>
<keyword evidence="6" id="KW-1185">Reference proteome</keyword>
<protein>
    <submittedName>
        <fullName evidence="5">Ku protein</fullName>
    </submittedName>
</protein>
<keyword evidence="1" id="KW-0238">DNA-binding</keyword>
<dbReference type="RefSeq" id="WP_386347736.1">
    <property type="nucleotide sequence ID" value="NZ_JBHSFG010000059.1"/>
</dbReference>
<organism evidence="5 6">
    <name type="scientific">Streptomyces xiangluensis</name>
    <dbReference type="NCBI Taxonomy" id="2665720"/>
    <lineage>
        <taxon>Bacteria</taxon>
        <taxon>Bacillati</taxon>
        <taxon>Actinomycetota</taxon>
        <taxon>Actinomycetes</taxon>
        <taxon>Kitasatosporales</taxon>
        <taxon>Streptomycetaceae</taxon>
        <taxon>Streptomyces</taxon>
    </lineage>
</organism>
<feature type="compositionally biased region" description="Basic and acidic residues" evidence="3">
    <location>
        <begin position="149"/>
        <end position="167"/>
    </location>
</feature>
<accession>A0ABV8YXY3</accession>
<evidence type="ECO:0000256" key="1">
    <source>
        <dbReference type="ARBA" id="ARBA00023125"/>
    </source>
</evidence>
<dbReference type="InterPro" id="IPR016194">
    <property type="entry name" value="SPOC-like_C_dom_sf"/>
</dbReference>
<comment type="caution">
    <text evidence="5">The sequence shown here is derived from an EMBL/GenBank/DDBJ whole genome shotgun (WGS) entry which is preliminary data.</text>
</comment>
<dbReference type="Proteomes" id="UP001596012">
    <property type="component" value="Unassembled WGS sequence"/>
</dbReference>
<dbReference type="PANTHER" id="PTHR41251">
    <property type="entry name" value="NON-HOMOLOGOUS END JOINING PROTEIN KU"/>
    <property type="match status" value="1"/>
</dbReference>
<evidence type="ECO:0000313" key="6">
    <source>
        <dbReference type="Proteomes" id="UP001596012"/>
    </source>
</evidence>
<dbReference type="SUPFAM" id="SSF100939">
    <property type="entry name" value="SPOC domain-like"/>
    <property type="match status" value="1"/>
</dbReference>
<dbReference type="InterPro" id="IPR009187">
    <property type="entry name" value="Prok_Ku"/>
</dbReference>
<dbReference type="InterPro" id="IPR006164">
    <property type="entry name" value="DNA_bd_Ku70/Ku80"/>
</dbReference>
<keyword evidence="2" id="KW-0233">DNA recombination</keyword>
<dbReference type="Pfam" id="PF02735">
    <property type="entry name" value="Ku"/>
    <property type="match status" value="1"/>
</dbReference>
<gene>
    <name evidence="5" type="ORF">ACFPH6_32460</name>
</gene>
<feature type="domain" description="Ku" evidence="4">
    <location>
        <begin position="7"/>
        <end position="79"/>
    </location>
</feature>
<evidence type="ECO:0000259" key="4">
    <source>
        <dbReference type="Pfam" id="PF02735"/>
    </source>
</evidence>
<evidence type="ECO:0000256" key="3">
    <source>
        <dbReference type="SAM" id="MobiDB-lite"/>
    </source>
</evidence>
<name>A0ABV8YXY3_9ACTN</name>
<dbReference type="EMBL" id="JBHSFG010000059">
    <property type="protein sequence ID" value="MFC4469181.1"/>
    <property type="molecule type" value="Genomic_DNA"/>
</dbReference>